<evidence type="ECO:0000259" key="8">
    <source>
        <dbReference type="Pfam" id="PF20684"/>
    </source>
</evidence>
<feature type="domain" description="Rhodopsin" evidence="8">
    <location>
        <begin position="61"/>
        <end position="300"/>
    </location>
</feature>
<feature type="transmembrane region" description="Helical" evidence="7">
    <location>
        <begin position="77"/>
        <end position="106"/>
    </location>
</feature>
<feature type="compositionally biased region" description="Polar residues" evidence="6">
    <location>
        <begin position="319"/>
        <end position="330"/>
    </location>
</feature>
<evidence type="ECO:0000256" key="4">
    <source>
        <dbReference type="ARBA" id="ARBA00023136"/>
    </source>
</evidence>
<organism evidence="9 10">
    <name type="scientific">Bimuria novae-zelandiae CBS 107.79</name>
    <dbReference type="NCBI Taxonomy" id="1447943"/>
    <lineage>
        <taxon>Eukaryota</taxon>
        <taxon>Fungi</taxon>
        <taxon>Dikarya</taxon>
        <taxon>Ascomycota</taxon>
        <taxon>Pezizomycotina</taxon>
        <taxon>Dothideomycetes</taxon>
        <taxon>Pleosporomycetidae</taxon>
        <taxon>Pleosporales</taxon>
        <taxon>Massarineae</taxon>
        <taxon>Didymosphaeriaceae</taxon>
        <taxon>Bimuria</taxon>
    </lineage>
</organism>
<feature type="transmembrane region" description="Helical" evidence="7">
    <location>
        <begin position="126"/>
        <end position="145"/>
    </location>
</feature>
<comment type="subcellular location">
    <subcellularLocation>
        <location evidence="1">Membrane</location>
        <topology evidence="1">Multi-pass membrane protein</topology>
    </subcellularLocation>
</comment>
<dbReference type="OrthoDB" id="4682787at2759"/>
<keyword evidence="4 7" id="KW-0472">Membrane</keyword>
<dbReference type="EMBL" id="ML976662">
    <property type="protein sequence ID" value="KAF1977700.1"/>
    <property type="molecule type" value="Genomic_DNA"/>
</dbReference>
<evidence type="ECO:0000256" key="7">
    <source>
        <dbReference type="SAM" id="Phobius"/>
    </source>
</evidence>
<dbReference type="PANTHER" id="PTHR33048">
    <property type="entry name" value="PTH11-LIKE INTEGRAL MEMBRANE PROTEIN (AFU_ORTHOLOGUE AFUA_5G11245)"/>
    <property type="match status" value="1"/>
</dbReference>
<feature type="region of interest" description="Disordered" evidence="6">
    <location>
        <begin position="319"/>
        <end position="386"/>
    </location>
</feature>
<dbReference type="InterPro" id="IPR052337">
    <property type="entry name" value="SAT4-like"/>
</dbReference>
<feature type="transmembrane region" description="Helical" evidence="7">
    <location>
        <begin position="238"/>
        <end position="259"/>
    </location>
</feature>
<feature type="transmembrane region" description="Helical" evidence="7">
    <location>
        <begin position="43"/>
        <end position="65"/>
    </location>
</feature>
<accession>A0A6A5VMA1</accession>
<feature type="transmembrane region" description="Helical" evidence="7">
    <location>
        <begin position="279"/>
        <end position="301"/>
    </location>
</feature>
<evidence type="ECO:0000256" key="1">
    <source>
        <dbReference type="ARBA" id="ARBA00004141"/>
    </source>
</evidence>
<sequence>MAIEDALRNLTPAQRQAALEGPALRPPPGVVPDFVNPPNQNELGFGLLCSCAGVCALVVAIRLYAKIFRRKKMEIEDYLAVVALGVYGGFLYISFQILFMPGLYVHQWNVQLKNLATIIFNVNNNYILYGVIIMFLKAAILLEWTHLFVPLGAHDGFWWTCHVTLWINIMFYVACTIVENFSCIPREKIWNKLIDGHCVNNPALIMSSGILNLVSDTVIFALPQKMIWGLTISTKKRVGICLLFATGAFGCVCGAVRLVSTTKALGADDITFNVGPIGLWSVGEITSGFLVLCVPSVPKAFRDSFFSRKISDLANRFSRNSRSGEMSNSRRGLPSWYRPSPSRRPQRSGFSEIEEGLGTLGQPPMAMGSRVSVQDRQGNHDMSLVPKAATKYPRFV</sequence>
<keyword evidence="2 7" id="KW-0812">Transmembrane</keyword>
<gene>
    <name evidence="9" type="ORF">BU23DRAFT_550379</name>
</gene>
<dbReference type="AlphaFoldDB" id="A0A6A5VMA1"/>
<keyword evidence="10" id="KW-1185">Reference proteome</keyword>
<dbReference type="GO" id="GO:0016020">
    <property type="term" value="C:membrane"/>
    <property type="evidence" value="ECO:0007669"/>
    <property type="project" value="UniProtKB-SubCell"/>
</dbReference>
<proteinExistence type="inferred from homology"/>
<dbReference type="Proteomes" id="UP000800036">
    <property type="component" value="Unassembled WGS sequence"/>
</dbReference>
<evidence type="ECO:0000313" key="9">
    <source>
        <dbReference type="EMBL" id="KAF1977700.1"/>
    </source>
</evidence>
<name>A0A6A5VMA1_9PLEO</name>
<dbReference type="PANTHER" id="PTHR33048:SF160">
    <property type="entry name" value="SAT4 FAMILY MEMBRANE PROTEIN"/>
    <property type="match status" value="1"/>
</dbReference>
<evidence type="ECO:0000313" key="10">
    <source>
        <dbReference type="Proteomes" id="UP000800036"/>
    </source>
</evidence>
<evidence type="ECO:0000256" key="3">
    <source>
        <dbReference type="ARBA" id="ARBA00022989"/>
    </source>
</evidence>
<reference evidence="9" key="1">
    <citation type="journal article" date="2020" name="Stud. Mycol.">
        <title>101 Dothideomycetes genomes: a test case for predicting lifestyles and emergence of pathogens.</title>
        <authorList>
            <person name="Haridas S."/>
            <person name="Albert R."/>
            <person name="Binder M."/>
            <person name="Bloem J."/>
            <person name="Labutti K."/>
            <person name="Salamov A."/>
            <person name="Andreopoulos B."/>
            <person name="Baker S."/>
            <person name="Barry K."/>
            <person name="Bills G."/>
            <person name="Bluhm B."/>
            <person name="Cannon C."/>
            <person name="Castanera R."/>
            <person name="Culley D."/>
            <person name="Daum C."/>
            <person name="Ezra D."/>
            <person name="Gonzalez J."/>
            <person name="Henrissat B."/>
            <person name="Kuo A."/>
            <person name="Liang C."/>
            <person name="Lipzen A."/>
            <person name="Lutzoni F."/>
            <person name="Magnuson J."/>
            <person name="Mondo S."/>
            <person name="Nolan M."/>
            <person name="Ohm R."/>
            <person name="Pangilinan J."/>
            <person name="Park H.-J."/>
            <person name="Ramirez L."/>
            <person name="Alfaro M."/>
            <person name="Sun H."/>
            <person name="Tritt A."/>
            <person name="Yoshinaga Y."/>
            <person name="Zwiers L.-H."/>
            <person name="Turgeon B."/>
            <person name="Goodwin S."/>
            <person name="Spatafora J."/>
            <person name="Crous P."/>
            <person name="Grigoriev I."/>
        </authorList>
    </citation>
    <scope>NUCLEOTIDE SEQUENCE</scope>
    <source>
        <strain evidence="9">CBS 107.79</strain>
    </source>
</reference>
<protein>
    <recommendedName>
        <fullName evidence="8">Rhodopsin domain-containing protein</fullName>
    </recommendedName>
</protein>
<feature type="transmembrane region" description="Helical" evidence="7">
    <location>
        <begin position="157"/>
        <end position="182"/>
    </location>
</feature>
<dbReference type="Pfam" id="PF20684">
    <property type="entry name" value="Fung_rhodopsin"/>
    <property type="match status" value="1"/>
</dbReference>
<keyword evidence="3 7" id="KW-1133">Transmembrane helix</keyword>
<comment type="similarity">
    <text evidence="5">Belongs to the SAT4 family.</text>
</comment>
<evidence type="ECO:0000256" key="2">
    <source>
        <dbReference type="ARBA" id="ARBA00022692"/>
    </source>
</evidence>
<feature type="transmembrane region" description="Helical" evidence="7">
    <location>
        <begin position="202"/>
        <end position="222"/>
    </location>
</feature>
<evidence type="ECO:0000256" key="5">
    <source>
        <dbReference type="ARBA" id="ARBA00038359"/>
    </source>
</evidence>
<dbReference type="InterPro" id="IPR049326">
    <property type="entry name" value="Rhodopsin_dom_fungi"/>
</dbReference>
<evidence type="ECO:0000256" key="6">
    <source>
        <dbReference type="SAM" id="MobiDB-lite"/>
    </source>
</evidence>